<feature type="transmembrane region" description="Helical" evidence="1">
    <location>
        <begin position="41"/>
        <end position="63"/>
    </location>
</feature>
<dbReference type="RefSeq" id="WP_092777989.1">
    <property type="nucleotide sequence ID" value="NZ_FORA01000001.1"/>
</dbReference>
<keyword evidence="1" id="KW-0472">Membrane</keyword>
<protein>
    <submittedName>
        <fullName evidence="2">Uncharacterized protein</fullName>
    </submittedName>
</protein>
<gene>
    <name evidence="2" type="ORF">SAMN04488095_1183</name>
</gene>
<dbReference type="AlphaFoldDB" id="A0A1I3J269"/>
<proteinExistence type="predicted"/>
<accession>A0A1I3J269</accession>
<dbReference type="EMBL" id="FORA01000001">
    <property type="protein sequence ID" value="SFI54372.1"/>
    <property type="molecule type" value="Genomic_DNA"/>
</dbReference>
<keyword evidence="1" id="KW-1133">Transmembrane helix</keyword>
<reference evidence="2 3" key="1">
    <citation type="submission" date="2016-10" db="EMBL/GenBank/DDBJ databases">
        <authorList>
            <person name="de Groot N.N."/>
        </authorList>
    </citation>
    <scope>NUCLEOTIDE SEQUENCE [LARGE SCALE GENOMIC DNA]</scope>
    <source>
        <strain evidence="2 3">DSM 19073</strain>
    </source>
</reference>
<evidence type="ECO:0000256" key="1">
    <source>
        <dbReference type="SAM" id="Phobius"/>
    </source>
</evidence>
<name>A0A1I3J269_9RHOB</name>
<keyword evidence="1" id="KW-0812">Transmembrane</keyword>
<organism evidence="2 3">
    <name type="scientific">Jannaschia pohangensis</name>
    <dbReference type="NCBI Taxonomy" id="390807"/>
    <lineage>
        <taxon>Bacteria</taxon>
        <taxon>Pseudomonadati</taxon>
        <taxon>Pseudomonadota</taxon>
        <taxon>Alphaproteobacteria</taxon>
        <taxon>Rhodobacterales</taxon>
        <taxon>Roseobacteraceae</taxon>
        <taxon>Jannaschia</taxon>
    </lineage>
</organism>
<sequence>MKLTGPIIAIVLGVAVASIPWIDHRYGQVTHNIGAGIARGVGLQILAVIGGGAALVGAIILLVRALDRP</sequence>
<evidence type="ECO:0000313" key="2">
    <source>
        <dbReference type="EMBL" id="SFI54372.1"/>
    </source>
</evidence>
<evidence type="ECO:0000313" key="3">
    <source>
        <dbReference type="Proteomes" id="UP000199110"/>
    </source>
</evidence>
<keyword evidence="3" id="KW-1185">Reference proteome</keyword>
<dbReference type="Proteomes" id="UP000199110">
    <property type="component" value="Unassembled WGS sequence"/>
</dbReference>